<protein>
    <recommendedName>
        <fullName evidence="4">Chitin-binding type-4 domain-containing protein</fullName>
    </recommendedName>
</protein>
<dbReference type="AlphaFoldDB" id="A0A1X6PIU7"/>
<dbReference type="InterPro" id="IPR013783">
    <property type="entry name" value="Ig-like_fold"/>
</dbReference>
<sequence length="427" mass="47875">MSSSSGSPARRCRRVLSTALAGAAALAAAVSLPAPTEAHSFLSMPVPMSRMHGCRMGTSTLSGNGPQAGRLGRCPGPCPNSDFRPDTSPGNPAAVYRRGGRYQVRWTRNNHEGGFTRWALVPINQMNNKAAHQKFAFHWSCWNINRFTCNRMDHQRDCQYDRNNKAFKDHIRIPANLPNGDYVLGWSWYGGGRTGGRAHFGDYFDCSYVRVEGGKPLQEKHIPTFAGRGCHATVNRPGVCKSEPCRPLRKVTFKRPAEFDGRTPPPIYASSFGAPSDNFKFDVSAISQSVFTEPKVRVSPKVRVTGLRVANIRNRVARYDITFKRTVLVGSKVGVTLVAQTSGHVKKIEWFVNGLKVFTDRKAPFTIAGDRGWQYYKWEHPLFERRLRVTAKATGYSGFRNWLSREVVFVRAHNDYYLGNWTPKADK</sequence>
<accession>A0A1X6PIU7</accession>
<reference evidence="2 3" key="1">
    <citation type="submission" date="2017-03" db="EMBL/GenBank/DDBJ databases">
        <title>WGS assembly of Porphyra umbilicalis.</title>
        <authorList>
            <person name="Brawley S.H."/>
            <person name="Blouin N.A."/>
            <person name="Ficko-Blean E."/>
            <person name="Wheeler G.L."/>
            <person name="Lohr M."/>
            <person name="Goodson H.V."/>
            <person name="Jenkins J.W."/>
            <person name="Blaby-Haas C.E."/>
            <person name="Helliwell K.E."/>
            <person name="Chan C."/>
            <person name="Marriage T."/>
            <person name="Bhattacharya D."/>
            <person name="Klein A.S."/>
            <person name="Badis Y."/>
            <person name="Brodie J."/>
            <person name="Cao Y."/>
            <person name="Collen J."/>
            <person name="Dittami S.M."/>
            <person name="Gachon C.M."/>
            <person name="Green B.R."/>
            <person name="Karpowicz S."/>
            <person name="Kim J.W."/>
            <person name="Kudahl U."/>
            <person name="Lin S."/>
            <person name="Michel G."/>
            <person name="Mittag M."/>
            <person name="Olson B.J."/>
            <person name="Pangilinan J."/>
            <person name="Peng Y."/>
            <person name="Qiu H."/>
            <person name="Shu S."/>
            <person name="Singer J.T."/>
            <person name="Smith A.G."/>
            <person name="Sprecher B.N."/>
            <person name="Wagner V."/>
            <person name="Wang W."/>
            <person name="Wang Z.-Y."/>
            <person name="Yan J."/>
            <person name="Yarish C."/>
            <person name="Zoeuner-Riek S."/>
            <person name="Zhuang Y."/>
            <person name="Zou Y."/>
            <person name="Lindquist E.A."/>
            <person name="Grimwood J."/>
            <person name="Barry K."/>
            <person name="Rokhsar D.S."/>
            <person name="Schmutz J."/>
            <person name="Stiller J.W."/>
            <person name="Grossman A.R."/>
            <person name="Prochnik S.E."/>
        </authorList>
    </citation>
    <scope>NUCLEOTIDE SEQUENCE [LARGE SCALE GENOMIC DNA]</scope>
    <source>
        <strain evidence="2">4086291</strain>
    </source>
</reference>
<evidence type="ECO:0000313" key="2">
    <source>
        <dbReference type="EMBL" id="OSX80804.1"/>
    </source>
</evidence>
<dbReference type="Gene3D" id="2.60.40.10">
    <property type="entry name" value="Immunoglobulins"/>
    <property type="match status" value="1"/>
</dbReference>
<feature type="chain" id="PRO_5010862229" description="Chitin-binding type-4 domain-containing protein" evidence="1">
    <location>
        <begin position="39"/>
        <end position="427"/>
    </location>
</feature>
<dbReference type="Proteomes" id="UP000218209">
    <property type="component" value="Unassembled WGS sequence"/>
</dbReference>
<name>A0A1X6PIU7_PORUM</name>
<organism evidence="2 3">
    <name type="scientific">Porphyra umbilicalis</name>
    <name type="common">Purple laver</name>
    <name type="synonym">Red alga</name>
    <dbReference type="NCBI Taxonomy" id="2786"/>
    <lineage>
        <taxon>Eukaryota</taxon>
        <taxon>Rhodophyta</taxon>
        <taxon>Bangiophyceae</taxon>
        <taxon>Bangiales</taxon>
        <taxon>Bangiaceae</taxon>
        <taxon>Porphyra</taxon>
    </lineage>
</organism>
<keyword evidence="1" id="KW-0732">Signal</keyword>
<gene>
    <name evidence="2" type="ORF">BU14_0032s0062</name>
</gene>
<dbReference type="OrthoDB" id="6017291at2759"/>
<feature type="signal peptide" evidence="1">
    <location>
        <begin position="1"/>
        <end position="38"/>
    </location>
</feature>
<dbReference type="Gene3D" id="2.70.50.70">
    <property type="match status" value="1"/>
</dbReference>
<keyword evidence="3" id="KW-1185">Reference proteome</keyword>
<proteinExistence type="predicted"/>
<evidence type="ECO:0000256" key="1">
    <source>
        <dbReference type="SAM" id="SignalP"/>
    </source>
</evidence>
<dbReference type="EMBL" id="KV918768">
    <property type="protein sequence ID" value="OSX80804.1"/>
    <property type="molecule type" value="Genomic_DNA"/>
</dbReference>
<evidence type="ECO:0000313" key="3">
    <source>
        <dbReference type="Proteomes" id="UP000218209"/>
    </source>
</evidence>
<evidence type="ECO:0008006" key="4">
    <source>
        <dbReference type="Google" id="ProtNLM"/>
    </source>
</evidence>